<dbReference type="AlphaFoldDB" id="D1PQA6"/>
<comment type="caution">
    <text evidence="1">The sequence shown here is derived from an EMBL/GenBank/DDBJ whole genome shotgun (WGS) entry which is preliminary data.</text>
</comment>
<keyword evidence="2" id="KW-1185">Reference proteome</keyword>
<dbReference type="HOGENOM" id="CLU_3222916_0_0_9"/>
<evidence type="ECO:0000313" key="1">
    <source>
        <dbReference type="EMBL" id="EFB75113.1"/>
    </source>
</evidence>
<name>D1PQA6_9FIRM</name>
<accession>D1PQA6</accession>
<evidence type="ECO:0000313" key="2">
    <source>
        <dbReference type="Proteomes" id="UP000003438"/>
    </source>
</evidence>
<gene>
    <name evidence="1" type="ORF">SUBVAR_06574</name>
</gene>
<sequence length="44" mass="5676">MHLYFYINYRLCSNSNFHVLCMLLHFQQQHFHEFYQQYQLGRLY</sequence>
<reference evidence="1" key="1">
    <citation type="submission" date="2009-12" db="EMBL/GenBank/DDBJ databases">
        <authorList>
            <person name="Weinstock G."/>
            <person name="Sodergren E."/>
            <person name="Clifton S."/>
            <person name="Fulton L."/>
            <person name="Fulton B."/>
            <person name="Courtney L."/>
            <person name="Fronick C."/>
            <person name="Harrison M."/>
            <person name="Strong C."/>
            <person name="Farmer C."/>
            <person name="Delahaunty K."/>
            <person name="Markovic C."/>
            <person name="Hall O."/>
            <person name="Minx P."/>
            <person name="Tomlinson C."/>
            <person name="Mitreva M."/>
            <person name="Nelson J."/>
            <person name="Hou S."/>
            <person name="Wollam A."/>
            <person name="Pepin K.H."/>
            <person name="Johnson M."/>
            <person name="Bhonagiri V."/>
            <person name="Nash W.E."/>
            <person name="Warren W."/>
            <person name="Chinwalla A."/>
            <person name="Mardis E.R."/>
            <person name="Wilson R.K."/>
        </authorList>
    </citation>
    <scope>NUCLEOTIDE SEQUENCE [LARGE SCALE GENOMIC DNA]</scope>
    <source>
        <strain evidence="1">DSM 15176</strain>
    </source>
</reference>
<dbReference type="EMBL" id="ACBY02000034">
    <property type="protein sequence ID" value="EFB75113.1"/>
    <property type="molecule type" value="Genomic_DNA"/>
</dbReference>
<proteinExistence type="predicted"/>
<protein>
    <submittedName>
        <fullName evidence="1">Uncharacterized protein</fullName>
    </submittedName>
</protein>
<dbReference type="Proteomes" id="UP000003438">
    <property type="component" value="Unassembled WGS sequence"/>
</dbReference>
<organism evidence="1 2">
    <name type="scientific">Subdoligranulum variabile DSM 15176</name>
    <dbReference type="NCBI Taxonomy" id="411471"/>
    <lineage>
        <taxon>Bacteria</taxon>
        <taxon>Bacillati</taxon>
        <taxon>Bacillota</taxon>
        <taxon>Clostridia</taxon>
        <taxon>Eubacteriales</taxon>
        <taxon>Oscillospiraceae</taxon>
        <taxon>Subdoligranulum</taxon>
    </lineage>
</organism>